<proteinExistence type="predicted"/>
<reference evidence="4 5" key="1">
    <citation type="submission" date="2014-05" db="EMBL/GenBank/DDBJ databases">
        <title>Draft genome sequence of a rare smut relative, Tilletiaria anomala UBC 951.</title>
        <authorList>
            <consortium name="DOE Joint Genome Institute"/>
            <person name="Toome M."/>
            <person name="Kuo A."/>
            <person name="Henrissat B."/>
            <person name="Lipzen A."/>
            <person name="Tritt A."/>
            <person name="Yoshinaga Y."/>
            <person name="Zane M."/>
            <person name="Barry K."/>
            <person name="Grigoriev I.V."/>
            <person name="Spatafora J.W."/>
            <person name="Aimea M.C."/>
        </authorList>
    </citation>
    <scope>NUCLEOTIDE SEQUENCE [LARGE SCALE GENOMIC DNA]</scope>
    <source>
        <strain evidence="4 5">UBC 951</strain>
    </source>
</reference>
<keyword evidence="2" id="KW-0732">Signal</keyword>
<dbReference type="OMA" id="WGWNYTN"/>
<organism evidence="4 5">
    <name type="scientific">Tilletiaria anomala (strain ATCC 24038 / CBS 436.72 / UBC 951)</name>
    <dbReference type="NCBI Taxonomy" id="1037660"/>
    <lineage>
        <taxon>Eukaryota</taxon>
        <taxon>Fungi</taxon>
        <taxon>Dikarya</taxon>
        <taxon>Basidiomycota</taxon>
        <taxon>Ustilaginomycotina</taxon>
        <taxon>Exobasidiomycetes</taxon>
        <taxon>Georgefischeriales</taxon>
        <taxon>Tilletiariaceae</taxon>
        <taxon>Tilletiaria</taxon>
    </lineage>
</organism>
<dbReference type="EMBL" id="JMSN01000052">
    <property type="protein sequence ID" value="KDN44392.1"/>
    <property type="molecule type" value="Genomic_DNA"/>
</dbReference>
<keyword evidence="1" id="KW-0472">Membrane</keyword>
<evidence type="ECO:0000313" key="5">
    <source>
        <dbReference type="Proteomes" id="UP000027361"/>
    </source>
</evidence>
<keyword evidence="1" id="KW-1133">Transmembrane helix</keyword>
<dbReference type="OrthoDB" id="2435509at2759"/>
<gene>
    <name evidence="4" type="ORF">K437DRAFT_257096</name>
</gene>
<keyword evidence="1" id="KW-0812">Transmembrane</keyword>
<accession>A0A066VRR1</accession>
<comment type="caution">
    <text evidence="4">The sequence shown here is derived from an EMBL/GenBank/DDBJ whole genome shotgun (WGS) entry which is preliminary data.</text>
</comment>
<dbReference type="GeneID" id="25264605"/>
<dbReference type="Pfam" id="PF23585">
    <property type="entry name" value="DUF7137"/>
    <property type="match status" value="1"/>
</dbReference>
<evidence type="ECO:0000256" key="1">
    <source>
        <dbReference type="SAM" id="Phobius"/>
    </source>
</evidence>
<dbReference type="RefSeq" id="XP_013242762.1">
    <property type="nucleotide sequence ID" value="XM_013387308.1"/>
</dbReference>
<dbReference type="STRING" id="1037660.A0A066VRR1"/>
<evidence type="ECO:0000256" key="2">
    <source>
        <dbReference type="SAM" id="SignalP"/>
    </source>
</evidence>
<dbReference type="PANTHER" id="PTHR42028:SF1">
    <property type="entry name" value="YALI0E30657P"/>
    <property type="match status" value="1"/>
</dbReference>
<feature type="chain" id="PRO_5001628360" description="DUF7137 domain-containing protein" evidence="2">
    <location>
        <begin position="30"/>
        <end position="241"/>
    </location>
</feature>
<dbReference type="PANTHER" id="PTHR42028">
    <property type="entry name" value="CHROMOSOME 1, WHOLE GENOME SHOTGUN SEQUENCE"/>
    <property type="match status" value="1"/>
</dbReference>
<evidence type="ECO:0000313" key="4">
    <source>
        <dbReference type="EMBL" id="KDN44392.1"/>
    </source>
</evidence>
<feature type="transmembrane region" description="Helical" evidence="1">
    <location>
        <begin position="213"/>
        <end position="232"/>
    </location>
</feature>
<feature type="signal peptide" evidence="2">
    <location>
        <begin position="1"/>
        <end position="29"/>
    </location>
</feature>
<name>A0A066VRR1_TILAU</name>
<evidence type="ECO:0000259" key="3">
    <source>
        <dbReference type="Pfam" id="PF23585"/>
    </source>
</evidence>
<dbReference type="InterPro" id="IPR055561">
    <property type="entry name" value="DUF7137"/>
</dbReference>
<dbReference type="HOGENOM" id="CLU_072613_0_0_1"/>
<dbReference type="AlphaFoldDB" id="A0A066VRR1"/>
<keyword evidence="5" id="KW-1185">Reference proteome</keyword>
<protein>
    <recommendedName>
        <fullName evidence="3">DUF7137 domain-containing protein</fullName>
    </recommendedName>
</protein>
<dbReference type="Proteomes" id="UP000027361">
    <property type="component" value="Unassembled WGS sequence"/>
</dbReference>
<feature type="domain" description="DUF7137" evidence="3">
    <location>
        <begin position="62"/>
        <end position="198"/>
    </location>
</feature>
<dbReference type="InParanoid" id="A0A066VRR1"/>
<sequence length="241" mass="24817">MVAGSVRRLWIITLFSILVISSISAYAQAADPNAGPVTGNAVAQAQQSGSSASATSTIPDSAPIGGVTVTQPAETADASYYKIAPGVKVTFGWNFTYVLQTPKTLFINAICTKNSNTYSLAGPTGLPGTATNFTWDPYAYYQSAPASGLPALIQATYRLVISDPEVTANAAGKMATNSKVQFALYIPQPYTPLASYICGDCSGAAGLRSVPPAMLALIATFTVMLAGGYGVLVRGLGAGQL</sequence>